<dbReference type="RefSeq" id="WP_004847086.1">
    <property type="nucleotide sequence ID" value="NZ_AP028249.1"/>
</dbReference>
<evidence type="ECO:0000313" key="10">
    <source>
        <dbReference type="EMBL" id="RYS76489.1"/>
    </source>
</evidence>
<dbReference type="GO" id="GO:0008233">
    <property type="term" value="F:peptidase activity"/>
    <property type="evidence" value="ECO:0007669"/>
    <property type="project" value="UniProtKB-KW"/>
</dbReference>
<keyword evidence="6 8" id="KW-1133">Transmembrane helix</keyword>
<dbReference type="Pfam" id="PF04647">
    <property type="entry name" value="AgrB"/>
    <property type="match status" value="1"/>
</dbReference>
<evidence type="ECO:0000256" key="8">
    <source>
        <dbReference type="SAM" id="Phobius"/>
    </source>
</evidence>
<sequence length="189" mass="21735">MKNKREDRFEAIVDQFVKNDLIAQEEYSYYLYGVKHLEVLIMTTGGVLLSGILLKEILFTVVFLITFSLLRIGWQGIHAKTKIRCFCYSLLLFLSGIYVKKQVVRSIDLFSQAVFMGSMLIILLLTALWKYKIDGKLNELKRCFWILGGVSLAIVLDIFVKSEAVMCGIGYSCFAMILLWFISMVRTKE</sequence>
<reference evidence="10 12" key="2">
    <citation type="journal article" date="2019" name="Science, e1252229">
        <title>Invertible promoters mediate bacterial phase variation, antibiotic resistance, and host adaptation in the gut.</title>
        <authorList>
            <person name="Jiang X."/>
            <person name="Hall A.B."/>
            <person name="Arthur T.D."/>
            <person name="Plichta D.R."/>
            <person name="Covington C.T."/>
            <person name="Poyet M."/>
            <person name="Crothers J."/>
            <person name="Moses P.L."/>
            <person name="Tolonen A.C."/>
            <person name="Vlamakis H."/>
            <person name="Alm E.J."/>
            <person name="Xavier R.J."/>
        </authorList>
    </citation>
    <scope>NUCLEOTIDE SEQUENCE [LARGE SCALE GENOMIC DNA]</scope>
    <source>
        <strain evidence="10">Aa_0143</strain>
        <strain evidence="12">aa_0143</strain>
    </source>
</reference>
<feature type="transmembrane region" description="Helical" evidence="8">
    <location>
        <begin position="82"/>
        <end position="99"/>
    </location>
</feature>
<organism evidence="9 11">
    <name type="scientific">[Ruminococcus] torques</name>
    <dbReference type="NCBI Taxonomy" id="33039"/>
    <lineage>
        <taxon>Bacteria</taxon>
        <taxon>Bacillati</taxon>
        <taxon>Bacillota</taxon>
        <taxon>Clostridia</taxon>
        <taxon>Lachnospirales</taxon>
        <taxon>Lachnospiraceae</taxon>
        <taxon>Mediterraneibacter</taxon>
    </lineage>
</organism>
<evidence type="ECO:0000313" key="12">
    <source>
        <dbReference type="Proteomes" id="UP000292665"/>
    </source>
</evidence>
<dbReference type="GO" id="GO:0009372">
    <property type="term" value="P:quorum sensing"/>
    <property type="evidence" value="ECO:0007669"/>
    <property type="project" value="UniProtKB-KW"/>
</dbReference>
<dbReference type="GeneID" id="97329840"/>
<evidence type="ECO:0000313" key="9">
    <source>
        <dbReference type="EMBL" id="CUO14401.1"/>
    </source>
</evidence>
<evidence type="ECO:0000256" key="5">
    <source>
        <dbReference type="ARBA" id="ARBA00022801"/>
    </source>
</evidence>
<evidence type="ECO:0000256" key="2">
    <source>
        <dbReference type="ARBA" id="ARBA00022654"/>
    </source>
</evidence>
<dbReference type="GO" id="GO:0006508">
    <property type="term" value="P:proteolysis"/>
    <property type="evidence" value="ECO:0007669"/>
    <property type="project" value="UniProtKB-KW"/>
</dbReference>
<dbReference type="EMBL" id="RCYR01000047">
    <property type="protein sequence ID" value="RYS76489.1"/>
    <property type="molecule type" value="Genomic_DNA"/>
</dbReference>
<keyword evidence="7 8" id="KW-0472">Membrane</keyword>
<evidence type="ECO:0000256" key="6">
    <source>
        <dbReference type="ARBA" id="ARBA00022989"/>
    </source>
</evidence>
<proteinExistence type="predicted"/>
<keyword evidence="3" id="KW-0645">Protease</keyword>
<evidence type="ECO:0000256" key="1">
    <source>
        <dbReference type="ARBA" id="ARBA00022475"/>
    </source>
</evidence>
<dbReference type="Proteomes" id="UP000292665">
    <property type="component" value="Unassembled WGS sequence"/>
</dbReference>
<feature type="transmembrane region" description="Helical" evidence="8">
    <location>
        <begin position="47"/>
        <end position="70"/>
    </location>
</feature>
<accession>A0A174CLL2</accession>
<name>A0A174CLL2_9FIRM</name>
<dbReference type="AlphaFoldDB" id="A0A174CLL2"/>
<evidence type="ECO:0000313" key="11">
    <source>
        <dbReference type="Proteomes" id="UP000095787"/>
    </source>
</evidence>
<evidence type="ECO:0000256" key="3">
    <source>
        <dbReference type="ARBA" id="ARBA00022670"/>
    </source>
</evidence>
<evidence type="ECO:0000256" key="7">
    <source>
        <dbReference type="ARBA" id="ARBA00023136"/>
    </source>
</evidence>
<keyword evidence="5" id="KW-0378">Hydrolase</keyword>
<keyword evidence="1" id="KW-1003">Cell membrane</keyword>
<feature type="transmembrane region" description="Helical" evidence="8">
    <location>
        <begin position="168"/>
        <end position="185"/>
    </location>
</feature>
<feature type="transmembrane region" description="Helical" evidence="8">
    <location>
        <begin position="111"/>
        <end position="131"/>
    </location>
</feature>
<protein>
    <submittedName>
        <fullName evidence="9">Membrane protein putatively involved in post-translational modification of the autoinducing quorum-sensing peptide</fullName>
    </submittedName>
</protein>
<dbReference type="Proteomes" id="UP000095787">
    <property type="component" value="Unassembled WGS sequence"/>
</dbReference>
<gene>
    <name evidence="10" type="ORF">EAI93_13325</name>
    <name evidence="9" type="ORF">ERS852456_01724</name>
</gene>
<keyword evidence="2" id="KW-0673">Quorum sensing</keyword>
<dbReference type="InterPro" id="IPR006741">
    <property type="entry name" value="AgrB"/>
</dbReference>
<evidence type="ECO:0000256" key="4">
    <source>
        <dbReference type="ARBA" id="ARBA00022692"/>
    </source>
</evidence>
<dbReference type="GO" id="GO:0016020">
    <property type="term" value="C:membrane"/>
    <property type="evidence" value="ECO:0007669"/>
    <property type="project" value="InterPro"/>
</dbReference>
<reference evidence="9 11" key="1">
    <citation type="submission" date="2015-09" db="EMBL/GenBank/DDBJ databases">
        <authorList>
            <consortium name="Pathogen Informatics"/>
        </authorList>
    </citation>
    <scope>NUCLEOTIDE SEQUENCE [LARGE SCALE GENOMIC DNA]</scope>
    <source>
        <strain evidence="9 11">2789STDY5834841</strain>
    </source>
</reference>
<dbReference type="EMBL" id="CYZO01000021">
    <property type="protein sequence ID" value="CUO14401.1"/>
    <property type="molecule type" value="Genomic_DNA"/>
</dbReference>
<keyword evidence="4 8" id="KW-0812">Transmembrane</keyword>
<feature type="transmembrane region" description="Helical" evidence="8">
    <location>
        <begin position="143"/>
        <end position="162"/>
    </location>
</feature>